<feature type="domain" description="Glycosyl transferase family 25" evidence="2">
    <location>
        <begin position="2"/>
        <end position="188"/>
    </location>
</feature>
<evidence type="ECO:0000313" key="3">
    <source>
        <dbReference type="EMBL" id="QHT88153.1"/>
    </source>
</evidence>
<protein>
    <recommendedName>
        <fullName evidence="2">Glycosyl transferase family 25 domain-containing protein</fullName>
    </recommendedName>
</protein>
<dbReference type="CDD" id="cd06532">
    <property type="entry name" value="Glyco_transf_25"/>
    <property type="match status" value="1"/>
</dbReference>
<organism evidence="3">
    <name type="scientific">viral metagenome</name>
    <dbReference type="NCBI Taxonomy" id="1070528"/>
    <lineage>
        <taxon>unclassified sequences</taxon>
        <taxon>metagenomes</taxon>
        <taxon>organismal metagenomes</taxon>
    </lineage>
</organism>
<feature type="transmembrane region" description="Helical" evidence="1">
    <location>
        <begin position="234"/>
        <end position="257"/>
    </location>
</feature>
<sequence>MDKYIISLKKNHIQCKKTIDTLNKSGVNNVNIFEAINGNDLIMTLDDIGYKHPYVNVSMATQYNMYNGRTKFRDIPSRGAIGCYLSHVMLWNKLIDNDKEYMLILEDDAIPLDNNLDNKINNLINERNDFDILLLGYRLKDRDIELISKNISKCKYFVLTHSYIISKKGALKLLKHAFPIEMQVDNYMSFYSLFDQDFKIYYSNHMLFKQSNHISSIQQFCITCMISLLKDKHYMRYITPIFIFYLIILILFLYCILKRKQIVKYSKKLVLC</sequence>
<dbReference type="AlphaFoldDB" id="A0A6C0I7N1"/>
<accession>A0A6C0I7N1</accession>
<name>A0A6C0I7N1_9ZZZZ</name>
<proteinExistence type="predicted"/>
<reference evidence="3" key="1">
    <citation type="journal article" date="2020" name="Nature">
        <title>Giant virus diversity and host interactions through global metagenomics.</title>
        <authorList>
            <person name="Schulz F."/>
            <person name="Roux S."/>
            <person name="Paez-Espino D."/>
            <person name="Jungbluth S."/>
            <person name="Walsh D.A."/>
            <person name="Denef V.J."/>
            <person name="McMahon K.D."/>
            <person name="Konstantinidis K.T."/>
            <person name="Eloe-Fadrosh E.A."/>
            <person name="Kyrpides N.C."/>
            <person name="Woyke T."/>
        </authorList>
    </citation>
    <scope>NUCLEOTIDE SEQUENCE</scope>
    <source>
        <strain evidence="3">GVMAG-M-3300023184-24</strain>
    </source>
</reference>
<dbReference type="Pfam" id="PF01755">
    <property type="entry name" value="Glyco_transf_25"/>
    <property type="match status" value="1"/>
</dbReference>
<keyword evidence="1" id="KW-1133">Transmembrane helix</keyword>
<dbReference type="EMBL" id="MN740110">
    <property type="protein sequence ID" value="QHT88153.1"/>
    <property type="molecule type" value="Genomic_DNA"/>
</dbReference>
<keyword evidence="1" id="KW-0812">Transmembrane</keyword>
<keyword evidence="1" id="KW-0472">Membrane</keyword>
<evidence type="ECO:0000256" key="1">
    <source>
        <dbReference type="SAM" id="Phobius"/>
    </source>
</evidence>
<evidence type="ECO:0000259" key="2">
    <source>
        <dbReference type="Pfam" id="PF01755"/>
    </source>
</evidence>
<dbReference type="InterPro" id="IPR002654">
    <property type="entry name" value="Glyco_trans_25"/>
</dbReference>